<evidence type="ECO:0000313" key="2">
    <source>
        <dbReference type="EMBL" id="KID55080.1"/>
    </source>
</evidence>
<keyword evidence="1" id="KW-0732">Signal</keyword>
<reference evidence="2 3" key="1">
    <citation type="submission" date="2014-12" db="EMBL/GenBank/DDBJ databases">
        <title>Draft Genome Sequence of Pseudoalteromonas luteoviolacea HI1.</title>
        <authorList>
            <person name="Asahina A.Y."/>
            <person name="Hadfield M.G."/>
        </authorList>
    </citation>
    <scope>NUCLEOTIDE SEQUENCE [LARGE SCALE GENOMIC DNA]</scope>
    <source>
        <strain evidence="2 3">HI1</strain>
    </source>
</reference>
<gene>
    <name evidence="2" type="ORF">JF50_25055</name>
</gene>
<feature type="signal peptide" evidence="1">
    <location>
        <begin position="1"/>
        <end position="23"/>
    </location>
</feature>
<feature type="chain" id="PRO_5002137033" description="Outer membrane beta-barrel protein" evidence="1">
    <location>
        <begin position="24"/>
        <end position="254"/>
    </location>
</feature>
<protein>
    <recommendedName>
        <fullName evidence="4">Outer membrane beta-barrel protein</fullName>
    </recommendedName>
</protein>
<accession>A0A0C1Q6E4</accession>
<dbReference type="Proteomes" id="UP000031327">
    <property type="component" value="Unassembled WGS sequence"/>
</dbReference>
<comment type="caution">
    <text evidence="2">The sequence shown here is derived from an EMBL/GenBank/DDBJ whole genome shotgun (WGS) entry which is preliminary data.</text>
</comment>
<name>A0A0C1Q6E4_9GAMM</name>
<dbReference type="InterPro" id="IPR011250">
    <property type="entry name" value="OMP/PagP_B-barrel"/>
</dbReference>
<evidence type="ECO:0008006" key="4">
    <source>
        <dbReference type="Google" id="ProtNLM"/>
    </source>
</evidence>
<organism evidence="2 3">
    <name type="scientific">Pseudoalteromonas luteoviolacea</name>
    <dbReference type="NCBI Taxonomy" id="43657"/>
    <lineage>
        <taxon>Bacteria</taxon>
        <taxon>Pseudomonadati</taxon>
        <taxon>Pseudomonadota</taxon>
        <taxon>Gammaproteobacteria</taxon>
        <taxon>Alteromonadales</taxon>
        <taxon>Pseudoalteromonadaceae</taxon>
        <taxon>Pseudoalteromonas</taxon>
    </lineage>
</organism>
<dbReference type="OrthoDB" id="6292626at2"/>
<dbReference type="EMBL" id="JWIC01000010">
    <property type="protein sequence ID" value="KID55080.1"/>
    <property type="molecule type" value="Genomic_DNA"/>
</dbReference>
<proteinExistence type="predicted"/>
<dbReference type="PROSITE" id="PS51257">
    <property type="entry name" value="PROKAR_LIPOPROTEIN"/>
    <property type="match status" value="1"/>
</dbReference>
<dbReference type="RefSeq" id="WP_039611970.1">
    <property type="nucleotide sequence ID" value="NZ_JWIC01000010.1"/>
</dbReference>
<sequence>MKKCAAALASLVVLSGCTSTPEADTGSVRLDSPEVHSQPFHVKLAIGLDKGQPIPIGDAPLKSNDTGLFASGEMSLGAGLSAKYQIGKAVKATLKYQFSGQHAEASQAGNVSHAMTLGYLSDHESGIESKEESNLSPAANRAWDLDHDLIDIAWITGYRLSEDTLLYGSVFYQTGEIDGTYYRTTSDGCGERYAAECALNHFSDDGSAFGVSLSLEYAFTKSFLGSLEIVHSRSNWFNRNEDDTLINGNFIYQF</sequence>
<evidence type="ECO:0000256" key="1">
    <source>
        <dbReference type="SAM" id="SignalP"/>
    </source>
</evidence>
<evidence type="ECO:0000313" key="3">
    <source>
        <dbReference type="Proteomes" id="UP000031327"/>
    </source>
</evidence>
<dbReference type="SUPFAM" id="SSF56925">
    <property type="entry name" value="OMPA-like"/>
    <property type="match status" value="1"/>
</dbReference>
<dbReference type="AlphaFoldDB" id="A0A0C1Q6E4"/>